<dbReference type="Proteomes" id="UP000275461">
    <property type="component" value="Unassembled WGS sequence"/>
</dbReference>
<name>A0A498C7E6_9GAMM</name>
<sequence>MMNPILEQMTKQFEQLVSGPARSFAALNINHMEALVSNQVELSKNYSDLGFKQLRAALDIKSADDVQSYFQNQQTVAQELSERVKADAEKVVSLNRKYAEEAQALGQESVQAAAKASGQSK</sequence>
<reference evidence="2 3" key="1">
    <citation type="submission" date="2018-10" db="EMBL/GenBank/DDBJ databases">
        <title>Genomic Encyclopedia of Type Strains, Phase IV (KMG-IV): sequencing the most valuable type-strain genomes for metagenomic binning, comparative biology and taxonomic classification.</title>
        <authorList>
            <person name="Goeker M."/>
        </authorList>
    </citation>
    <scope>NUCLEOTIDE SEQUENCE [LARGE SCALE GENOMIC DNA]</scope>
    <source>
        <strain evidence="2 3">DSM 12769</strain>
    </source>
</reference>
<feature type="domain" description="Phasin" evidence="1">
    <location>
        <begin position="8"/>
        <end position="109"/>
    </location>
</feature>
<proteinExistence type="predicted"/>
<evidence type="ECO:0000313" key="3">
    <source>
        <dbReference type="Proteomes" id="UP000275461"/>
    </source>
</evidence>
<keyword evidence="3" id="KW-1185">Reference proteome</keyword>
<dbReference type="OrthoDB" id="5796765at2"/>
<evidence type="ECO:0000259" key="1">
    <source>
        <dbReference type="Pfam" id="PF09361"/>
    </source>
</evidence>
<gene>
    <name evidence="2" type="ORF">DFR31_2028</name>
</gene>
<dbReference type="InterPro" id="IPR018968">
    <property type="entry name" value="Phasin"/>
</dbReference>
<dbReference type="EMBL" id="RCDA01000003">
    <property type="protein sequence ID" value="RLK48151.1"/>
    <property type="molecule type" value="Genomic_DNA"/>
</dbReference>
<dbReference type="Pfam" id="PF09361">
    <property type="entry name" value="Phasin_2"/>
    <property type="match status" value="1"/>
</dbReference>
<dbReference type="AlphaFoldDB" id="A0A498C7E6"/>
<organism evidence="2 3">
    <name type="scientific">Alkalispirillum mobile</name>
    <dbReference type="NCBI Taxonomy" id="85925"/>
    <lineage>
        <taxon>Bacteria</taxon>
        <taxon>Pseudomonadati</taxon>
        <taxon>Pseudomonadota</taxon>
        <taxon>Gammaproteobacteria</taxon>
        <taxon>Chromatiales</taxon>
        <taxon>Ectothiorhodospiraceae</taxon>
        <taxon>Alkalispirillum</taxon>
    </lineage>
</organism>
<comment type="caution">
    <text evidence="2">The sequence shown here is derived from an EMBL/GenBank/DDBJ whole genome shotgun (WGS) entry which is preliminary data.</text>
</comment>
<protein>
    <submittedName>
        <fullName evidence="2">Phasin family protein</fullName>
    </submittedName>
</protein>
<evidence type="ECO:0000313" key="2">
    <source>
        <dbReference type="EMBL" id="RLK48151.1"/>
    </source>
</evidence>
<dbReference type="RefSeq" id="WP_121442561.1">
    <property type="nucleotide sequence ID" value="NZ_RCDA01000003.1"/>
</dbReference>
<accession>A0A498C7E6</accession>